<accession>A0AB74C8L2</accession>
<evidence type="ECO:0008006" key="3">
    <source>
        <dbReference type="Google" id="ProtNLM"/>
    </source>
</evidence>
<protein>
    <recommendedName>
        <fullName evidence="3">Fungal N-terminal domain-containing protein</fullName>
    </recommendedName>
</protein>
<dbReference type="EMBL" id="QQZZ01000104">
    <property type="protein sequence ID" value="RMZ42446.1"/>
    <property type="molecule type" value="Genomic_DNA"/>
</dbReference>
<dbReference type="Proteomes" id="UP000275480">
    <property type="component" value="Unassembled WGS sequence"/>
</dbReference>
<evidence type="ECO:0000313" key="2">
    <source>
        <dbReference type="Proteomes" id="UP000275480"/>
    </source>
</evidence>
<reference evidence="1 2" key="1">
    <citation type="submission" date="2018-07" db="EMBL/GenBank/DDBJ databases">
        <title>Identification of spontaneous genetic mutation associated with occurrence of a yellow conidial color mutant of Aspergillus flavus.</title>
        <authorList>
            <person name="Chang P.-K."/>
            <person name="Mack B.M."/>
            <person name="Scharfenstein L."/>
            <person name="Gilbert M.K."/>
        </authorList>
    </citation>
    <scope>NUCLEOTIDE SEQUENCE [LARGE SCALE GENOMIC DNA]</scope>
    <source>
        <strain evidence="1 2">CA14</strain>
    </source>
</reference>
<comment type="caution">
    <text evidence="1">The sequence shown here is derived from an EMBL/GenBank/DDBJ whole genome shotgun (WGS) entry which is preliminary data.</text>
</comment>
<name>A0AB74C8L2_ASPFL</name>
<dbReference type="AlphaFoldDB" id="A0AB74C8L2"/>
<gene>
    <name evidence="1" type="ORF">CA14_002672</name>
</gene>
<organism evidence="1 2">
    <name type="scientific">Aspergillus flavus</name>
    <dbReference type="NCBI Taxonomy" id="5059"/>
    <lineage>
        <taxon>Eukaryota</taxon>
        <taxon>Fungi</taxon>
        <taxon>Dikarya</taxon>
        <taxon>Ascomycota</taxon>
        <taxon>Pezizomycotina</taxon>
        <taxon>Eurotiomycetes</taxon>
        <taxon>Eurotiomycetidae</taxon>
        <taxon>Eurotiales</taxon>
        <taxon>Aspergillaceae</taxon>
        <taxon>Aspergillus</taxon>
        <taxon>Aspergillus subgen. Circumdati</taxon>
    </lineage>
</organism>
<evidence type="ECO:0000313" key="1">
    <source>
        <dbReference type="EMBL" id="RMZ42446.1"/>
    </source>
</evidence>
<dbReference type="InterPro" id="IPR036770">
    <property type="entry name" value="Ankyrin_rpt-contain_sf"/>
</dbReference>
<dbReference type="Gene3D" id="1.25.40.20">
    <property type="entry name" value="Ankyrin repeat-containing domain"/>
    <property type="match status" value="1"/>
</dbReference>
<proteinExistence type="predicted"/>
<sequence>MADPLSITASAAGIVSLGLSVCKGLLAYYRPYKSCYEDIENTVEVVESLNGTLEGLDSLLAEASVFQSSSVAQQAVCAAGLIKRCQVRMHKLDTMLAKFRKTSSNGKMAGLRGQVNRMLYPFRKETVLSIKESLTSLQGSLVIALHILQLAMEIVDQNQINVVLSHTASTASNTSRIVTMIQELSEAQTGIGNSFNLLAERTRCLEANIFRIEAQPITNPSFLQWALGMQRDINEDLTRSITEVHRWRPRCTCPYSGQDGFHTWPPGPSASPHRPLCPFYMKERKLASTYTRAVLCTRFLSYSVKVAFMVTIGAGGLSISPKLEFRAVVSAYSPAFTFIRHLSRSGYHRVQRNMEVPHADPVTLAQMFKDGAASPSDTLPNGMTMLHVLAFYYPMTPPKECTDWHDLKKYLLQAGCSPTCEDNSGRTPLDLLTDKYRATRNVRGEQAVIELGKTC</sequence>